<comment type="caution">
    <text evidence="2">The sequence shown here is derived from an EMBL/GenBank/DDBJ whole genome shotgun (WGS) entry which is preliminary data.</text>
</comment>
<gene>
    <name evidence="2" type="ORF">JK636_06485</name>
</gene>
<keyword evidence="3" id="KW-1185">Reference proteome</keyword>
<sequence>MRKLWSIIALAIMLAALIGAYAYLTKHPQDKNGADKKSENKIDLLKLDQSKINIINIMNEKGNIILEKKSSKWIISQKENIKLDDQFVGNIVEDFTNLSADRLVDKDSKDLEQYGLKTPKVVATAYMEDGSSKTINLGNETSDNSRYYIMIKDDPNVYAVSSSAGLSLNYSLNDIRDRNISSLNNSDIKYLKFVNANSTIIEIKANDKNELVITTPNTNNKKVDDNNFQDFLSTVTGMKIKDFIEDNNKSLSKYGLDKPSSELLIKDSKNELHIYFGKDLSEGSIAFKLSGNPEIYSIDKSVIESLTSKALNCLK</sequence>
<evidence type="ECO:0000259" key="1">
    <source>
        <dbReference type="Pfam" id="PF14238"/>
    </source>
</evidence>
<evidence type="ECO:0000313" key="2">
    <source>
        <dbReference type="EMBL" id="MBL4935403.1"/>
    </source>
</evidence>
<feature type="domain" description="DUF4340" evidence="1">
    <location>
        <begin position="73"/>
        <end position="246"/>
    </location>
</feature>
<dbReference type="InterPro" id="IPR025641">
    <property type="entry name" value="DUF4340"/>
</dbReference>
<organism evidence="2 3">
    <name type="scientific">Clostridium rhizosphaerae</name>
    <dbReference type="NCBI Taxonomy" id="2803861"/>
    <lineage>
        <taxon>Bacteria</taxon>
        <taxon>Bacillati</taxon>
        <taxon>Bacillota</taxon>
        <taxon>Clostridia</taxon>
        <taxon>Eubacteriales</taxon>
        <taxon>Clostridiaceae</taxon>
        <taxon>Clostridium</taxon>
    </lineage>
</organism>
<protein>
    <submittedName>
        <fullName evidence="2">DUF4340 domain-containing protein</fullName>
    </submittedName>
</protein>
<evidence type="ECO:0000313" key="3">
    <source>
        <dbReference type="Proteomes" id="UP000632377"/>
    </source>
</evidence>
<reference evidence="2 3" key="1">
    <citation type="submission" date="2021-01" db="EMBL/GenBank/DDBJ databases">
        <title>Genome public.</title>
        <authorList>
            <person name="Liu C."/>
            <person name="Sun Q."/>
        </authorList>
    </citation>
    <scope>NUCLEOTIDE SEQUENCE [LARGE SCALE GENOMIC DNA]</scope>
    <source>
        <strain evidence="2 3">YIM B02515</strain>
    </source>
</reference>
<dbReference type="EMBL" id="JAESWC010000002">
    <property type="protein sequence ID" value="MBL4935403.1"/>
    <property type="molecule type" value="Genomic_DNA"/>
</dbReference>
<proteinExistence type="predicted"/>
<name>A0ABS1T7S7_9CLOT</name>
<dbReference type="Pfam" id="PF14238">
    <property type="entry name" value="DUF4340"/>
    <property type="match status" value="1"/>
</dbReference>
<accession>A0ABS1T7S7</accession>
<dbReference type="Proteomes" id="UP000632377">
    <property type="component" value="Unassembled WGS sequence"/>
</dbReference>
<dbReference type="RefSeq" id="WP_202748007.1">
    <property type="nucleotide sequence ID" value="NZ_JAESWC010000002.1"/>
</dbReference>